<protein>
    <submittedName>
        <fullName evidence="2">Uncharacterized protein</fullName>
    </submittedName>
</protein>
<feature type="compositionally biased region" description="Low complexity" evidence="1">
    <location>
        <begin position="260"/>
        <end position="276"/>
    </location>
</feature>
<reference evidence="2 3" key="1">
    <citation type="journal article" date="2020" name="Elife">
        <title>Loss of centromere function drives karyotype evolution in closely related Malassezia species.</title>
        <authorList>
            <person name="Sankaranarayanan S.R."/>
            <person name="Ianiri G."/>
            <person name="Coelho M.A."/>
            <person name="Reza M.H."/>
            <person name="Thimmappa B.C."/>
            <person name="Ganguly P."/>
            <person name="Vadnala R.N."/>
            <person name="Sun S."/>
            <person name="Siddharthan R."/>
            <person name="Tellgren-Roth C."/>
            <person name="Dawson T.L."/>
            <person name="Heitman J."/>
            <person name="Sanyal K."/>
        </authorList>
    </citation>
    <scope>NUCLEOTIDE SEQUENCE [LARGE SCALE GENOMIC DNA]</scope>
    <source>
        <strain evidence="2">CBS14141</strain>
    </source>
</reference>
<feature type="region of interest" description="Disordered" evidence="1">
    <location>
        <begin position="1"/>
        <end position="343"/>
    </location>
</feature>
<dbReference type="EMBL" id="CP046240">
    <property type="protein sequence ID" value="WFD49838.1"/>
    <property type="molecule type" value="Genomic_DNA"/>
</dbReference>
<accession>A0ABY8EW48</accession>
<feature type="compositionally biased region" description="Low complexity" evidence="1">
    <location>
        <begin position="324"/>
        <end position="336"/>
    </location>
</feature>
<evidence type="ECO:0000256" key="1">
    <source>
        <dbReference type="SAM" id="MobiDB-lite"/>
    </source>
</evidence>
<dbReference type="Proteomes" id="UP000818624">
    <property type="component" value="Chromosome 7"/>
</dbReference>
<gene>
    <name evidence="2" type="ORF">GLX27_004523</name>
</gene>
<evidence type="ECO:0000313" key="3">
    <source>
        <dbReference type="Proteomes" id="UP000818624"/>
    </source>
</evidence>
<evidence type="ECO:0000313" key="2">
    <source>
        <dbReference type="EMBL" id="WFD49838.1"/>
    </source>
</evidence>
<sequence>MNPFSIPSDFEEPAPPPQPKQPSLAELASQSWLGTNEPLVQEPTSMPEPMAPQSTGLMSSIASEFARPGAGGSAAPHSASISTAAAAPPRSASISTAAAAPPRNASISTSAAPPRSASFAPEPFGAASGGAPPDPWARPLGPQRTGAGTDGPWSAAPKDAAGAHGPMPSIWGSVSPAWDTQPRASQPWTPSEALRTSSFDVSGTAPLDTQRTGAPSHAFPSAFSPSGRSHTGLGISSHTADASATAPRADLAPHATGGTPSFAGAGFSSPFSASSPTFPNPHQPTGLASQPTGLTSQPTGFGGIKPFQPTSSFGHSLLKHHGQAPDAAPARGAAPPTQDLLQL</sequence>
<proteinExistence type="predicted"/>
<name>A0ABY8EW48_MALFU</name>
<organism evidence="2 3">
    <name type="scientific">Malassezia furfur</name>
    <name type="common">Pityriasis versicolor infection agent</name>
    <name type="synonym">Pityrosporum furfur</name>
    <dbReference type="NCBI Taxonomy" id="55194"/>
    <lineage>
        <taxon>Eukaryota</taxon>
        <taxon>Fungi</taxon>
        <taxon>Dikarya</taxon>
        <taxon>Basidiomycota</taxon>
        <taxon>Ustilaginomycotina</taxon>
        <taxon>Malasseziomycetes</taxon>
        <taxon>Malasseziales</taxon>
        <taxon>Malasseziaceae</taxon>
        <taxon>Malassezia</taxon>
    </lineage>
</organism>
<feature type="compositionally biased region" description="Polar residues" evidence="1">
    <location>
        <begin position="286"/>
        <end position="299"/>
    </location>
</feature>
<feature type="compositionally biased region" description="Low complexity" evidence="1">
    <location>
        <begin position="214"/>
        <end position="226"/>
    </location>
</feature>
<feature type="compositionally biased region" description="Polar residues" evidence="1">
    <location>
        <begin position="182"/>
        <end position="213"/>
    </location>
</feature>
<keyword evidence="3" id="KW-1185">Reference proteome</keyword>
<feature type="compositionally biased region" description="Low complexity" evidence="1">
    <location>
        <begin position="73"/>
        <end position="123"/>
    </location>
</feature>
<feature type="compositionally biased region" description="Polar residues" evidence="1">
    <location>
        <begin position="52"/>
        <end position="62"/>
    </location>
</feature>